<dbReference type="SUPFAM" id="SSF53067">
    <property type="entry name" value="Actin-like ATPase domain"/>
    <property type="match status" value="2"/>
</dbReference>
<dbReference type="NCBIfam" id="NF003520">
    <property type="entry name" value="PRK05183.1"/>
    <property type="match status" value="1"/>
</dbReference>
<dbReference type="InterPro" id="IPR029048">
    <property type="entry name" value="HSP70_C_sf"/>
</dbReference>
<dbReference type="InterPro" id="IPR043129">
    <property type="entry name" value="ATPase_NBD"/>
</dbReference>
<comment type="similarity">
    <text evidence="1 8 9">Belongs to the heat shock protein 70 family.</text>
</comment>
<feature type="compositionally biased region" description="Acidic residues" evidence="10">
    <location>
        <begin position="626"/>
        <end position="636"/>
    </location>
</feature>
<evidence type="ECO:0000256" key="9">
    <source>
        <dbReference type="RuleBase" id="RU003322"/>
    </source>
</evidence>
<dbReference type="OrthoDB" id="9766019at2"/>
<gene>
    <name evidence="8" type="primary">dnaK</name>
    <name evidence="11" type="ORF">SAMN04487906_2419</name>
</gene>
<dbReference type="Proteomes" id="UP000183209">
    <property type="component" value="Unassembled WGS sequence"/>
</dbReference>
<dbReference type="PROSITE" id="PS00329">
    <property type="entry name" value="HSP70_2"/>
    <property type="match status" value="1"/>
</dbReference>
<dbReference type="Pfam" id="PF00012">
    <property type="entry name" value="HSP70"/>
    <property type="match status" value="1"/>
</dbReference>
<feature type="modified residue" description="Phosphothreonine; by autocatalysis" evidence="8">
    <location>
        <position position="196"/>
    </location>
</feature>
<dbReference type="RefSeq" id="WP_074979108.1">
    <property type="nucleotide sequence ID" value="NZ_FPAG01000007.1"/>
</dbReference>
<keyword evidence="3 8" id="KW-0597">Phosphoprotein</keyword>
<dbReference type="SUPFAM" id="SSF100920">
    <property type="entry name" value="Heat shock protein 70kD (HSP70), peptide-binding domain"/>
    <property type="match status" value="1"/>
</dbReference>
<dbReference type="FunFam" id="3.90.640.10:FF:000003">
    <property type="entry name" value="Molecular chaperone DnaK"/>
    <property type="match status" value="1"/>
</dbReference>
<organism evidence="11 12">
    <name type="scientific">Zhouia amylolytica</name>
    <dbReference type="NCBI Taxonomy" id="376730"/>
    <lineage>
        <taxon>Bacteria</taxon>
        <taxon>Pseudomonadati</taxon>
        <taxon>Bacteroidota</taxon>
        <taxon>Flavobacteriia</taxon>
        <taxon>Flavobacteriales</taxon>
        <taxon>Flavobacteriaceae</taxon>
        <taxon>Zhouia</taxon>
    </lineage>
</organism>
<evidence type="ECO:0000313" key="11">
    <source>
        <dbReference type="EMBL" id="SFS99827.1"/>
    </source>
</evidence>
<dbReference type="InterPro" id="IPR029047">
    <property type="entry name" value="HSP70_peptide-bd_sf"/>
</dbReference>
<dbReference type="PROSITE" id="PS00297">
    <property type="entry name" value="HSP70_1"/>
    <property type="match status" value="1"/>
</dbReference>
<sequence length="636" mass="68849">MSKIIGIDLGTTNSCVSVMEGNEPVVIPNAEGKRTTPSVIAFVEGGEIKVGDPAKRQAVTNPHKTIYSIKRFMGNKFDESKKEVARVPYKVVNGDNTPRVDIDGRLYTPQELSAMILQKMKKTAEDYLGQDVSEAVITVPAYFNDSQRQATKEAGEIAGLKVRRIINEPTAAALAYGLDKKSTDQKIVVFDFGGGTHDVSILELGDGVFEVLSTDGDTHLGGDDVDETIINWLAEEFKAEEDIDLRKDPMALQRLKEAAEKAKIELSSSSQTEINLPYVTATASGPKHLVKTLTRSKFEQLIDEIVKRTIKPCESALKSAGISTNDIDEVILVGGSTRIPAVQKAVEDFFGKKPSKGVNPDEVVAVGAAIQGGVLTGDVKDVLLLDVTPLSLGIETMGGVMTKLIEANTTIPSKKSQVFSTAADNQPSVEIHVIQGERPMAQDNKTIGRFHLDGIPPAPRGVPQIEVTFDIDANGIIHVTAQDKATGKKQDIRIEASSGLTEEEIEKMKQEAEANAEADKAAKEKVDKLNEADAMIFQTDKQLKDFGDKLSDDKKKPIEDALEELKKAYESKDVETIQPALDKINEAWKNASEELYKAQAESQQAEGGAQQGPSAGAASGSKESDDVQDVDFEEVK</sequence>
<dbReference type="InterPro" id="IPR013126">
    <property type="entry name" value="Hsp_70_fam"/>
</dbReference>
<dbReference type="GO" id="GO:0005524">
    <property type="term" value="F:ATP binding"/>
    <property type="evidence" value="ECO:0007669"/>
    <property type="project" value="UniProtKB-UniRule"/>
</dbReference>
<keyword evidence="4 8" id="KW-0547">Nucleotide-binding</keyword>
<accession>A0A1I6UET7</accession>
<evidence type="ECO:0000256" key="10">
    <source>
        <dbReference type="SAM" id="MobiDB-lite"/>
    </source>
</evidence>
<proteinExistence type="evidence at transcript level"/>
<name>A0A1I6UET7_9FLAO</name>
<dbReference type="Gene3D" id="1.20.1270.10">
    <property type="match status" value="1"/>
</dbReference>
<dbReference type="PANTHER" id="PTHR19375">
    <property type="entry name" value="HEAT SHOCK PROTEIN 70KDA"/>
    <property type="match status" value="1"/>
</dbReference>
<evidence type="ECO:0000256" key="1">
    <source>
        <dbReference type="ARBA" id="ARBA00007381"/>
    </source>
</evidence>
<evidence type="ECO:0000256" key="6">
    <source>
        <dbReference type="ARBA" id="ARBA00023016"/>
    </source>
</evidence>
<dbReference type="GO" id="GO:0140662">
    <property type="term" value="F:ATP-dependent protein folding chaperone"/>
    <property type="evidence" value="ECO:0007669"/>
    <property type="project" value="InterPro"/>
</dbReference>
<keyword evidence="5 8" id="KW-0067">ATP-binding</keyword>
<dbReference type="GO" id="GO:0051082">
    <property type="term" value="F:unfolded protein binding"/>
    <property type="evidence" value="ECO:0007669"/>
    <property type="project" value="InterPro"/>
</dbReference>
<dbReference type="CDD" id="cd10234">
    <property type="entry name" value="ASKHA_NBD_HSP70_DnaK-like"/>
    <property type="match status" value="1"/>
</dbReference>
<evidence type="ECO:0000256" key="7">
    <source>
        <dbReference type="ARBA" id="ARBA00023186"/>
    </source>
</evidence>
<keyword evidence="6 8" id="KW-0346">Stress response</keyword>
<comment type="function">
    <text evidence="8">Acts as a chaperone.</text>
</comment>
<dbReference type="FunFam" id="1.20.1270.10:FF:000001">
    <property type="entry name" value="Molecular chaperone DnaK"/>
    <property type="match status" value="1"/>
</dbReference>
<dbReference type="FunFam" id="2.60.34.10:FF:000014">
    <property type="entry name" value="Chaperone protein DnaK HSP70"/>
    <property type="match status" value="1"/>
</dbReference>
<protein>
    <recommendedName>
        <fullName evidence="2 8">Chaperone protein DnaK</fullName>
    </recommendedName>
    <alternativeName>
        <fullName evidence="8">HSP70</fullName>
    </alternativeName>
    <alternativeName>
        <fullName evidence="8">Heat shock 70 kDa protein</fullName>
    </alternativeName>
    <alternativeName>
        <fullName evidence="8">Heat shock protein 70</fullName>
    </alternativeName>
</protein>
<evidence type="ECO:0000256" key="2">
    <source>
        <dbReference type="ARBA" id="ARBA00014415"/>
    </source>
</evidence>
<dbReference type="InterPro" id="IPR018181">
    <property type="entry name" value="Heat_shock_70_CS"/>
</dbReference>
<evidence type="ECO:0000256" key="3">
    <source>
        <dbReference type="ARBA" id="ARBA00022553"/>
    </source>
</evidence>
<dbReference type="Gene3D" id="2.60.34.10">
    <property type="entry name" value="Substrate Binding Domain Of DNAk, Chain A, domain 1"/>
    <property type="match status" value="1"/>
</dbReference>
<dbReference type="HAMAP" id="MF_00332">
    <property type="entry name" value="DnaK"/>
    <property type="match status" value="1"/>
</dbReference>
<reference evidence="11 12" key="1">
    <citation type="submission" date="2016-10" db="EMBL/GenBank/DDBJ databases">
        <authorList>
            <person name="de Groot N.N."/>
        </authorList>
    </citation>
    <scope>NUCLEOTIDE SEQUENCE [LARGE SCALE GENOMIC DNA]</scope>
    <source>
        <strain evidence="11 12">CGMCC 1.6114</strain>
    </source>
</reference>
<evidence type="ECO:0000256" key="4">
    <source>
        <dbReference type="ARBA" id="ARBA00022741"/>
    </source>
</evidence>
<comment type="induction">
    <text evidence="8">By stress conditions e.g. heat shock.</text>
</comment>
<dbReference type="PRINTS" id="PR00301">
    <property type="entry name" value="HEATSHOCK70"/>
</dbReference>
<dbReference type="NCBIfam" id="TIGR02350">
    <property type="entry name" value="prok_dnaK"/>
    <property type="match status" value="1"/>
</dbReference>
<dbReference type="Gene3D" id="3.30.420.40">
    <property type="match status" value="2"/>
</dbReference>
<dbReference type="NCBIfam" id="NF001413">
    <property type="entry name" value="PRK00290.1"/>
    <property type="match status" value="1"/>
</dbReference>
<dbReference type="PROSITE" id="PS01036">
    <property type="entry name" value="HSP70_3"/>
    <property type="match status" value="1"/>
</dbReference>
<keyword evidence="7 8" id="KW-0143">Chaperone</keyword>
<feature type="compositionally biased region" description="Low complexity" evidence="10">
    <location>
        <begin position="598"/>
        <end position="621"/>
    </location>
</feature>
<dbReference type="EMBL" id="FPAG01000007">
    <property type="protein sequence ID" value="SFS99827.1"/>
    <property type="molecule type" value="Genomic_DNA"/>
</dbReference>
<dbReference type="AlphaFoldDB" id="A0A1I6UET7"/>
<feature type="region of interest" description="Disordered" evidence="10">
    <location>
        <begin position="595"/>
        <end position="636"/>
    </location>
</feature>
<dbReference type="Gene3D" id="3.90.640.10">
    <property type="entry name" value="Actin, Chain A, domain 4"/>
    <property type="match status" value="1"/>
</dbReference>
<evidence type="ECO:0000256" key="5">
    <source>
        <dbReference type="ARBA" id="ARBA00022840"/>
    </source>
</evidence>
<dbReference type="InterPro" id="IPR012725">
    <property type="entry name" value="Chaperone_DnaK"/>
</dbReference>
<dbReference type="FunFam" id="3.30.420.40:FF:000004">
    <property type="entry name" value="Molecular chaperone DnaK"/>
    <property type="match status" value="1"/>
</dbReference>
<evidence type="ECO:0000313" key="12">
    <source>
        <dbReference type="Proteomes" id="UP000183209"/>
    </source>
</evidence>
<evidence type="ECO:0000256" key="8">
    <source>
        <dbReference type="HAMAP-Rule" id="MF_00332"/>
    </source>
</evidence>